<dbReference type="EMBL" id="CAXDID020000006">
    <property type="protein sequence ID" value="CAL5975560.1"/>
    <property type="molecule type" value="Genomic_DNA"/>
</dbReference>
<evidence type="ECO:0000313" key="2">
    <source>
        <dbReference type="EMBL" id="CAI9927938.1"/>
    </source>
</evidence>
<sequence>MNQDFRFILFTRKRLNRVFEETAGKSQVGYAMKKLFTEIQNYTPVQRQRINENIRAVSVSFAHVKTIRDQVLQEHEQKMKQMDKEDLQRTQQLNQLFDQCEKLLSNYTAPKLTVHKQQTTFKRIIPLEMEQINEANFQDILTKENEAVVKAGKEFDKLDATLCANFQKCLDDKIVRFPQVTLYGAHNKYNTLKASRETFQQKMLQMLQKLCDKYELAFNQMLSQLREPKREFRKFVSKAAENPQRIVLVQEAQRSKSVQKEKFQTQIIQRRNERELQKQKINEQKIQNELKRKEKEEVERECKLRRFKIEDKGKERCQSAAVRQCAYQIIQYNDEMGSLMKAIKQFNYEQPIIKSQSINRAKSATGRWKK</sequence>
<feature type="coiled-coil region" evidence="1">
    <location>
        <begin position="269"/>
        <end position="301"/>
    </location>
</feature>
<dbReference type="EMBL" id="CATOUU010000386">
    <property type="protein sequence ID" value="CAI9927938.1"/>
    <property type="molecule type" value="Genomic_DNA"/>
</dbReference>
<reference evidence="3 4" key="2">
    <citation type="submission" date="2024-07" db="EMBL/GenBank/DDBJ databases">
        <authorList>
            <person name="Akdeniz Z."/>
        </authorList>
    </citation>
    <scope>NUCLEOTIDE SEQUENCE [LARGE SCALE GENOMIC DNA]</scope>
</reference>
<comment type="caution">
    <text evidence="2">The sequence shown here is derived from an EMBL/GenBank/DDBJ whole genome shotgun (WGS) entry which is preliminary data.</text>
</comment>
<organism evidence="2">
    <name type="scientific">Hexamita inflata</name>
    <dbReference type="NCBI Taxonomy" id="28002"/>
    <lineage>
        <taxon>Eukaryota</taxon>
        <taxon>Metamonada</taxon>
        <taxon>Diplomonadida</taxon>
        <taxon>Hexamitidae</taxon>
        <taxon>Hexamitinae</taxon>
        <taxon>Hexamita</taxon>
    </lineage>
</organism>
<proteinExistence type="predicted"/>
<reference evidence="2" key="1">
    <citation type="submission" date="2023-06" db="EMBL/GenBank/DDBJ databases">
        <authorList>
            <person name="Kurt Z."/>
        </authorList>
    </citation>
    <scope>NUCLEOTIDE SEQUENCE</scope>
</reference>
<keyword evidence="1" id="KW-0175">Coiled coil</keyword>
<dbReference type="Proteomes" id="UP001642409">
    <property type="component" value="Unassembled WGS sequence"/>
</dbReference>
<evidence type="ECO:0000313" key="3">
    <source>
        <dbReference type="EMBL" id="CAL5975560.1"/>
    </source>
</evidence>
<protein>
    <submittedName>
        <fullName evidence="3">Hypothetical_protein</fullName>
    </submittedName>
</protein>
<evidence type="ECO:0000313" key="4">
    <source>
        <dbReference type="Proteomes" id="UP001642409"/>
    </source>
</evidence>
<keyword evidence="4" id="KW-1185">Reference proteome</keyword>
<name>A0AA86NXP2_9EUKA</name>
<dbReference type="AlphaFoldDB" id="A0AA86NXP2"/>
<evidence type="ECO:0000256" key="1">
    <source>
        <dbReference type="SAM" id="Coils"/>
    </source>
</evidence>
<gene>
    <name evidence="2" type="ORF">HINF_LOCUS15583</name>
    <name evidence="3" type="ORF">HINF_LOCUS3393</name>
</gene>
<accession>A0AA86NXP2</accession>